<comment type="subcellular location">
    <subcellularLocation>
        <location evidence="1">Cell inner membrane</location>
        <topology evidence="1">Multi-pass membrane protein</topology>
    </subcellularLocation>
</comment>
<dbReference type="InterPro" id="IPR004089">
    <property type="entry name" value="MCPsignal_dom"/>
</dbReference>
<evidence type="ECO:0000259" key="14">
    <source>
        <dbReference type="PROSITE" id="PS50112"/>
    </source>
</evidence>
<evidence type="ECO:0000256" key="11">
    <source>
        <dbReference type="PROSITE-ProRule" id="PRU00284"/>
    </source>
</evidence>
<dbReference type="SMART" id="SM00091">
    <property type="entry name" value="PAS"/>
    <property type="match status" value="1"/>
</dbReference>
<dbReference type="SMART" id="SM00283">
    <property type="entry name" value="MA"/>
    <property type="match status" value="1"/>
</dbReference>
<comment type="caution">
    <text evidence="15">The sequence shown here is derived from an EMBL/GenBank/DDBJ whole genome shotgun (WGS) entry which is preliminary data.</text>
</comment>
<dbReference type="NCBIfam" id="TIGR00229">
    <property type="entry name" value="sensory_box"/>
    <property type="match status" value="1"/>
</dbReference>
<reference evidence="15 16" key="1">
    <citation type="submission" date="2017-01" db="EMBL/GenBank/DDBJ databases">
        <title>Genome Sequencing of a Marine Spirillum, Oceanospirillum multiglobuliferum ATCC 33336, from Japan.</title>
        <authorList>
            <person name="Carney J.G."/>
            <person name="Trachtenberg A.M."/>
            <person name="Rheaume B.A."/>
            <person name="Linnane J.D."/>
            <person name="Pitts N.L."/>
            <person name="Mykles D.L."/>
            <person name="Maclea K.S."/>
        </authorList>
    </citation>
    <scope>NUCLEOTIDE SEQUENCE [LARGE SCALE GENOMIC DNA]</scope>
    <source>
        <strain evidence="15 16">ATCC 33336</strain>
    </source>
</reference>
<dbReference type="Proteomes" id="UP000191418">
    <property type="component" value="Unassembled WGS sequence"/>
</dbReference>
<gene>
    <name evidence="15" type="ORF">BTE48_09205</name>
</gene>
<keyword evidence="7 12" id="KW-1133">Transmembrane helix</keyword>
<feature type="domain" description="Methyl-accepting transducer" evidence="13">
    <location>
        <begin position="249"/>
        <end position="485"/>
    </location>
</feature>
<dbReference type="InterPro" id="IPR035965">
    <property type="entry name" value="PAS-like_dom_sf"/>
</dbReference>
<dbReference type="PRINTS" id="PR00260">
    <property type="entry name" value="CHEMTRNSDUCR"/>
</dbReference>
<keyword evidence="5" id="KW-0997">Cell inner membrane</keyword>
<sequence length="518" mass="55875">MKTNLPVTQKERAFPKGVPLVSTTNLKGQITYVNDAFIEVCGFSQDELLGQPHNLVRHPDVPPPVFADMWQTLQQGKSWMGVVKNRCKNGDHYWVNAFVTPIVASGSVIGFQSVRVQPTKSQIERTEQVYQRINQGRSRRSLYDLPLTATLPAVMLLSAFLPSLLTVLFPIGFEGSLVASAVIALLMIGLIRFFIRPLRIGVSKAKRLIDSPLLAEMYTGTAGEAGAFELSAMLQKANERAVTTRIRHSAQELEHLGRGTAQVSQQAATAVLQQGQEVQSIASAIAQMAVAVDEVATQAQNTSAATLQAEKLAQQGQNVVSDTATAIGGLSDQLQQSSMQVESLHRAGKDIAHVVGLITDIAAQTNLLALNAAIEAARAGEQGRGFAVVADEVRSLAQRTQASTKEIHHILERLERETDEVTEVMRKSCLQASNSVSHADAAKAALIQISQMMVDITKMSQEIAATAVEESTAAEAVTNNLAEVRSSTEAAMQAAEQTKNASNHLIQNVQTIMQSIAR</sequence>
<evidence type="ECO:0000256" key="6">
    <source>
        <dbReference type="ARBA" id="ARBA00022692"/>
    </source>
</evidence>
<evidence type="ECO:0000256" key="8">
    <source>
        <dbReference type="ARBA" id="ARBA00023136"/>
    </source>
</evidence>
<comment type="similarity">
    <text evidence="10">Belongs to the methyl-accepting chemotaxis (MCP) protein family.</text>
</comment>
<dbReference type="GO" id="GO:0005886">
    <property type="term" value="C:plasma membrane"/>
    <property type="evidence" value="ECO:0007669"/>
    <property type="project" value="UniProtKB-SubCell"/>
</dbReference>
<dbReference type="PROSITE" id="PS50112">
    <property type="entry name" value="PAS"/>
    <property type="match status" value="1"/>
</dbReference>
<dbReference type="GO" id="GO:0052131">
    <property type="term" value="P:positive aerotaxis"/>
    <property type="evidence" value="ECO:0007669"/>
    <property type="project" value="UniProtKB-ARBA"/>
</dbReference>
<dbReference type="CDD" id="cd00130">
    <property type="entry name" value="PAS"/>
    <property type="match status" value="1"/>
</dbReference>
<dbReference type="Gene3D" id="1.10.287.950">
    <property type="entry name" value="Methyl-accepting chemotaxis protein"/>
    <property type="match status" value="1"/>
</dbReference>
<evidence type="ECO:0000256" key="2">
    <source>
        <dbReference type="ARBA" id="ARBA00022475"/>
    </source>
</evidence>
<keyword evidence="16" id="KW-1185">Reference proteome</keyword>
<dbReference type="InterPro" id="IPR013655">
    <property type="entry name" value="PAS_fold_3"/>
</dbReference>
<accession>A0A1T4PSR0</accession>
<proteinExistence type="inferred from homology"/>
<dbReference type="GO" id="GO:0007165">
    <property type="term" value="P:signal transduction"/>
    <property type="evidence" value="ECO:0007669"/>
    <property type="project" value="UniProtKB-KW"/>
</dbReference>
<evidence type="ECO:0000313" key="16">
    <source>
        <dbReference type="Proteomes" id="UP000191418"/>
    </source>
</evidence>
<evidence type="ECO:0000259" key="13">
    <source>
        <dbReference type="PROSITE" id="PS50111"/>
    </source>
</evidence>
<dbReference type="PANTHER" id="PTHR32089:SF119">
    <property type="entry name" value="METHYL-ACCEPTING CHEMOTAXIS PROTEIN CTPL"/>
    <property type="match status" value="1"/>
</dbReference>
<evidence type="ECO:0000256" key="9">
    <source>
        <dbReference type="ARBA" id="ARBA00023224"/>
    </source>
</evidence>
<feature type="transmembrane region" description="Helical" evidence="12">
    <location>
        <begin position="147"/>
        <end position="171"/>
    </location>
</feature>
<keyword evidence="9 11" id="KW-0807">Transducer</keyword>
<name>A0A1T4PSR0_9GAMM</name>
<dbReference type="PANTHER" id="PTHR32089">
    <property type="entry name" value="METHYL-ACCEPTING CHEMOTAXIS PROTEIN MCPB"/>
    <property type="match status" value="1"/>
</dbReference>
<evidence type="ECO:0000256" key="1">
    <source>
        <dbReference type="ARBA" id="ARBA00004429"/>
    </source>
</evidence>
<evidence type="ECO:0000256" key="3">
    <source>
        <dbReference type="ARBA" id="ARBA00022481"/>
    </source>
</evidence>
<dbReference type="RefSeq" id="WP_078745210.1">
    <property type="nucleotide sequence ID" value="NZ_FUXG01000009.1"/>
</dbReference>
<keyword evidence="3" id="KW-0488">Methylation</keyword>
<dbReference type="OrthoDB" id="5675566at2"/>
<evidence type="ECO:0000256" key="12">
    <source>
        <dbReference type="SAM" id="Phobius"/>
    </source>
</evidence>
<dbReference type="FunFam" id="1.10.287.950:FF:000001">
    <property type="entry name" value="Methyl-accepting chemotaxis sensory transducer"/>
    <property type="match status" value="1"/>
</dbReference>
<keyword evidence="2" id="KW-1003">Cell membrane</keyword>
<protein>
    <recommendedName>
        <fullName evidence="17">Chemotaxis protein</fullName>
    </recommendedName>
</protein>
<keyword evidence="8 12" id="KW-0472">Membrane</keyword>
<dbReference type="InterPro" id="IPR004090">
    <property type="entry name" value="Chemotax_Me-accpt_rcpt"/>
</dbReference>
<evidence type="ECO:0000313" key="15">
    <source>
        <dbReference type="EMBL" id="OPX55333.1"/>
    </source>
</evidence>
<organism evidence="15 16">
    <name type="scientific">Oceanospirillum multiglobuliferum</name>
    <dbReference type="NCBI Taxonomy" id="64969"/>
    <lineage>
        <taxon>Bacteria</taxon>
        <taxon>Pseudomonadati</taxon>
        <taxon>Pseudomonadota</taxon>
        <taxon>Gammaproteobacteria</taxon>
        <taxon>Oceanospirillales</taxon>
        <taxon>Oceanospirillaceae</taxon>
        <taxon>Oceanospirillum</taxon>
    </lineage>
</organism>
<dbReference type="Pfam" id="PF08447">
    <property type="entry name" value="PAS_3"/>
    <property type="match status" value="1"/>
</dbReference>
<keyword evidence="6 12" id="KW-0812">Transmembrane</keyword>
<evidence type="ECO:0000256" key="5">
    <source>
        <dbReference type="ARBA" id="ARBA00022519"/>
    </source>
</evidence>
<evidence type="ECO:0000256" key="4">
    <source>
        <dbReference type="ARBA" id="ARBA00022500"/>
    </source>
</evidence>
<evidence type="ECO:0008006" key="17">
    <source>
        <dbReference type="Google" id="ProtNLM"/>
    </source>
</evidence>
<feature type="transmembrane region" description="Helical" evidence="12">
    <location>
        <begin position="177"/>
        <end position="195"/>
    </location>
</feature>
<dbReference type="GO" id="GO:0004888">
    <property type="term" value="F:transmembrane signaling receptor activity"/>
    <property type="evidence" value="ECO:0007669"/>
    <property type="project" value="InterPro"/>
</dbReference>
<evidence type="ECO:0000256" key="7">
    <source>
        <dbReference type="ARBA" id="ARBA00022989"/>
    </source>
</evidence>
<dbReference type="FunFam" id="3.30.450.20:FF:000046">
    <property type="entry name" value="Aerotaxis sensor receptor"/>
    <property type="match status" value="1"/>
</dbReference>
<dbReference type="Gene3D" id="3.30.450.20">
    <property type="entry name" value="PAS domain"/>
    <property type="match status" value="1"/>
</dbReference>
<dbReference type="PROSITE" id="PS50111">
    <property type="entry name" value="CHEMOTAXIS_TRANSDUC_2"/>
    <property type="match status" value="1"/>
</dbReference>
<dbReference type="SUPFAM" id="SSF58104">
    <property type="entry name" value="Methyl-accepting chemotaxis protein (MCP) signaling domain"/>
    <property type="match status" value="1"/>
</dbReference>
<dbReference type="AlphaFoldDB" id="A0A1T4PSR0"/>
<feature type="domain" description="PAS" evidence="14">
    <location>
        <begin position="25"/>
        <end position="76"/>
    </location>
</feature>
<dbReference type="InterPro" id="IPR000014">
    <property type="entry name" value="PAS"/>
</dbReference>
<dbReference type="CDD" id="cd11386">
    <property type="entry name" value="MCP_signal"/>
    <property type="match status" value="1"/>
</dbReference>
<evidence type="ECO:0000256" key="10">
    <source>
        <dbReference type="ARBA" id="ARBA00029447"/>
    </source>
</evidence>
<keyword evidence="4" id="KW-0145">Chemotaxis</keyword>
<dbReference type="EMBL" id="MTSM01000010">
    <property type="protein sequence ID" value="OPX55333.1"/>
    <property type="molecule type" value="Genomic_DNA"/>
</dbReference>
<dbReference type="STRING" id="64969.SAMN02745127_01610"/>
<dbReference type="SUPFAM" id="SSF55785">
    <property type="entry name" value="PYP-like sensor domain (PAS domain)"/>
    <property type="match status" value="1"/>
</dbReference>
<dbReference type="Pfam" id="PF00015">
    <property type="entry name" value="MCPsignal"/>
    <property type="match status" value="1"/>
</dbReference>